<keyword evidence="1" id="KW-1133">Transmembrane helix</keyword>
<sequence length="106" mass="10832">MYVSIMSPMGEESRLSFFGTLQTKRPEAGKRSHLAELSVAVEPVVGAVGVVVVLLAADAGVEVALGTLVTTAVAVSLVLADVTVTAAEASVVVVWEDAAVSVGFLF</sequence>
<feature type="transmembrane region" description="Helical" evidence="1">
    <location>
        <begin position="34"/>
        <end position="57"/>
    </location>
</feature>
<accession>A0A915IA02</accession>
<protein>
    <submittedName>
        <fullName evidence="3">Uncharacterized protein</fullName>
    </submittedName>
</protein>
<keyword evidence="2" id="KW-1185">Reference proteome</keyword>
<evidence type="ECO:0000313" key="3">
    <source>
        <dbReference type="WBParaSite" id="nRc.2.0.1.t10116-RA"/>
    </source>
</evidence>
<name>A0A915IA02_ROMCU</name>
<reference evidence="3" key="1">
    <citation type="submission" date="2022-11" db="UniProtKB">
        <authorList>
            <consortium name="WormBaseParasite"/>
        </authorList>
    </citation>
    <scope>IDENTIFICATION</scope>
</reference>
<evidence type="ECO:0000256" key="1">
    <source>
        <dbReference type="SAM" id="Phobius"/>
    </source>
</evidence>
<dbReference type="WBParaSite" id="nRc.2.0.1.t10116-RA">
    <property type="protein sequence ID" value="nRc.2.0.1.t10116-RA"/>
    <property type="gene ID" value="nRc.2.0.1.g10116"/>
</dbReference>
<dbReference type="AlphaFoldDB" id="A0A915IA02"/>
<organism evidence="2 3">
    <name type="scientific">Romanomermis culicivorax</name>
    <name type="common">Nematode worm</name>
    <dbReference type="NCBI Taxonomy" id="13658"/>
    <lineage>
        <taxon>Eukaryota</taxon>
        <taxon>Metazoa</taxon>
        <taxon>Ecdysozoa</taxon>
        <taxon>Nematoda</taxon>
        <taxon>Enoplea</taxon>
        <taxon>Dorylaimia</taxon>
        <taxon>Mermithida</taxon>
        <taxon>Mermithoidea</taxon>
        <taxon>Mermithidae</taxon>
        <taxon>Romanomermis</taxon>
    </lineage>
</organism>
<proteinExistence type="predicted"/>
<evidence type="ECO:0000313" key="2">
    <source>
        <dbReference type="Proteomes" id="UP000887565"/>
    </source>
</evidence>
<keyword evidence="1" id="KW-0472">Membrane</keyword>
<dbReference type="Proteomes" id="UP000887565">
    <property type="component" value="Unplaced"/>
</dbReference>
<keyword evidence="1" id="KW-0812">Transmembrane</keyword>